<dbReference type="InterPro" id="IPR003660">
    <property type="entry name" value="HAMP_dom"/>
</dbReference>
<organism evidence="15 16">
    <name type="scientific">Paenibacillus cisolokensis</name>
    <dbReference type="NCBI Taxonomy" id="1658519"/>
    <lineage>
        <taxon>Bacteria</taxon>
        <taxon>Bacillati</taxon>
        <taxon>Bacillota</taxon>
        <taxon>Bacilli</taxon>
        <taxon>Bacillales</taxon>
        <taxon>Paenibacillaceae</taxon>
        <taxon>Paenibacillus</taxon>
    </lineage>
</organism>
<dbReference type="InterPro" id="IPR003594">
    <property type="entry name" value="HATPase_dom"/>
</dbReference>
<keyword evidence="10" id="KW-0902">Two-component regulatory system</keyword>
<dbReference type="Proteomes" id="UP000680304">
    <property type="component" value="Unassembled WGS sequence"/>
</dbReference>
<dbReference type="Pfam" id="PF00672">
    <property type="entry name" value="HAMP"/>
    <property type="match status" value="1"/>
</dbReference>
<keyword evidence="6" id="KW-0808">Transferase</keyword>
<reference evidence="15 16" key="1">
    <citation type="submission" date="2021-04" db="EMBL/GenBank/DDBJ databases">
        <title>Draft genome sequence of Paenibacillus cisolokensis, LC2-13A.</title>
        <authorList>
            <person name="Uke A."/>
            <person name="Chhe C."/>
            <person name="Baramee S."/>
            <person name="Kosugi A."/>
        </authorList>
    </citation>
    <scope>NUCLEOTIDE SEQUENCE [LARGE SCALE GENOMIC DNA]</scope>
    <source>
        <strain evidence="15 16">LC2-13A</strain>
    </source>
</reference>
<comment type="caution">
    <text evidence="15">The sequence shown here is derived from an EMBL/GenBank/DDBJ whole genome shotgun (WGS) entry which is preliminary data.</text>
</comment>
<dbReference type="SUPFAM" id="SSF158472">
    <property type="entry name" value="HAMP domain-like"/>
    <property type="match status" value="1"/>
</dbReference>
<evidence type="ECO:0000313" key="15">
    <source>
        <dbReference type="EMBL" id="GIQ64801.1"/>
    </source>
</evidence>
<dbReference type="PANTHER" id="PTHR34220">
    <property type="entry name" value="SENSOR HISTIDINE KINASE YPDA"/>
    <property type="match status" value="1"/>
</dbReference>
<evidence type="ECO:0000256" key="1">
    <source>
        <dbReference type="ARBA" id="ARBA00000085"/>
    </source>
</evidence>
<keyword evidence="8" id="KW-0418">Kinase</keyword>
<dbReference type="PANTHER" id="PTHR34220:SF7">
    <property type="entry name" value="SENSOR HISTIDINE KINASE YPDA"/>
    <property type="match status" value="1"/>
</dbReference>
<dbReference type="Pfam" id="PF02518">
    <property type="entry name" value="HATPase_c"/>
    <property type="match status" value="1"/>
</dbReference>
<sequence length="415" mass="46707">MFNQPSAAVVKRLELGTAGTAANYLLLVPKDSLFADVETGLFDASYLISAEGGETLYRSKPPVRSDANASVAFRKRIPDTDWHISVEYALTEVIEKKKMLHDQYLLCMLVVLLVSVTCAFVIANLLVKPIKRLKDTMAAVGVGDLSARVEYEGDNEIGDIIKSYNRMIARLEQTIGQNMRMMEENAQNKIRENELRSMKTRAELLMLQAQINPHFLYNTLESINMRSMKSGNHEIITIVGALADLFRYSISKGSDVVELGKELSHAANYVTIQQFRFGHSFEARFDVPDELMRVRVLKLLLQPIIENSIKHGFAGWEEGGIIQVTARISEGRLTLEVSDNGVGMDSDALRSLRESLDGDWDERNEEKRGIGLKNVFYRLKLYYQDAMSMEIESALMKGTVVRITLPLAVEAEERC</sequence>
<keyword evidence="11 12" id="KW-0472">Membrane</keyword>
<evidence type="ECO:0000256" key="9">
    <source>
        <dbReference type="ARBA" id="ARBA00022840"/>
    </source>
</evidence>
<gene>
    <name evidence="15" type="ORF">PACILC2_33690</name>
</gene>
<evidence type="ECO:0000256" key="8">
    <source>
        <dbReference type="ARBA" id="ARBA00022777"/>
    </source>
</evidence>
<dbReference type="InterPro" id="IPR010559">
    <property type="entry name" value="Sig_transdc_His_kin_internal"/>
</dbReference>
<keyword evidence="9" id="KW-0067">ATP-binding</keyword>
<keyword evidence="16" id="KW-1185">Reference proteome</keyword>
<comment type="catalytic activity">
    <reaction evidence="1">
        <text>ATP + protein L-histidine = ADP + protein N-phospho-L-histidine.</text>
        <dbReference type="EC" id="2.7.13.3"/>
    </reaction>
</comment>
<evidence type="ECO:0000256" key="5">
    <source>
        <dbReference type="ARBA" id="ARBA00022553"/>
    </source>
</evidence>
<dbReference type="SMART" id="SM00387">
    <property type="entry name" value="HATPase_c"/>
    <property type="match status" value="1"/>
</dbReference>
<dbReference type="Gene3D" id="6.10.340.10">
    <property type="match status" value="1"/>
</dbReference>
<evidence type="ECO:0000256" key="10">
    <source>
        <dbReference type="ARBA" id="ARBA00023012"/>
    </source>
</evidence>
<dbReference type="EC" id="2.7.13.3" evidence="3"/>
<keyword evidence="5" id="KW-0597">Phosphoprotein</keyword>
<dbReference type="PROSITE" id="PS50109">
    <property type="entry name" value="HIS_KIN"/>
    <property type="match status" value="1"/>
</dbReference>
<keyword evidence="12" id="KW-0812">Transmembrane</keyword>
<evidence type="ECO:0000256" key="2">
    <source>
        <dbReference type="ARBA" id="ARBA00004651"/>
    </source>
</evidence>
<evidence type="ECO:0000259" key="13">
    <source>
        <dbReference type="PROSITE" id="PS50109"/>
    </source>
</evidence>
<dbReference type="RefSeq" id="WP_213529325.1">
    <property type="nucleotide sequence ID" value="NZ_BOVJ01000106.1"/>
</dbReference>
<dbReference type="InterPro" id="IPR050640">
    <property type="entry name" value="Bact_2-comp_sensor_kinase"/>
</dbReference>
<keyword evidence="4" id="KW-1003">Cell membrane</keyword>
<evidence type="ECO:0000259" key="14">
    <source>
        <dbReference type="PROSITE" id="PS50885"/>
    </source>
</evidence>
<evidence type="ECO:0000256" key="6">
    <source>
        <dbReference type="ARBA" id="ARBA00022679"/>
    </source>
</evidence>
<dbReference type="InterPro" id="IPR005467">
    <property type="entry name" value="His_kinase_dom"/>
</dbReference>
<evidence type="ECO:0000256" key="4">
    <source>
        <dbReference type="ARBA" id="ARBA00022475"/>
    </source>
</evidence>
<dbReference type="CDD" id="cd06225">
    <property type="entry name" value="HAMP"/>
    <property type="match status" value="1"/>
</dbReference>
<evidence type="ECO:0000256" key="3">
    <source>
        <dbReference type="ARBA" id="ARBA00012438"/>
    </source>
</evidence>
<dbReference type="Pfam" id="PF06580">
    <property type="entry name" value="His_kinase"/>
    <property type="match status" value="1"/>
</dbReference>
<evidence type="ECO:0000256" key="7">
    <source>
        <dbReference type="ARBA" id="ARBA00022741"/>
    </source>
</evidence>
<feature type="domain" description="HAMP" evidence="14">
    <location>
        <begin position="124"/>
        <end position="176"/>
    </location>
</feature>
<feature type="transmembrane region" description="Helical" evidence="12">
    <location>
        <begin position="104"/>
        <end position="127"/>
    </location>
</feature>
<keyword evidence="7" id="KW-0547">Nucleotide-binding</keyword>
<proteinExistence type="predicted"/>
<keyword evidence="12" id="KW-1133">Transmembrane helix</keyword>
<dbReference type="Gene3D" id="3.30.565.10">
    <property type="entry name" value="Histidine kinase-like ATPase, C-terminal domain"/>
    <property type="match status" value="1"/>
</dbReference>
<feature type="domain" description="Histidine kinase" evidence="13">
    <location>
        <begin position="297"/>
        <end position="409"/>
    </location>
</feature>
<dbReference type="EMBL" id="BOVJ01000106">
    <property type="protein sequence ID" value="GIQ64801.1"/>
    <property type="molecule type" value="Genomic_DNA"/>
</dbReference>
<accession>A0ABQ4NA58</accession>
<evidence type="ECO:0000256" key="12">
    <source>
        <dbReference type="SAM" id="Phobius"/>
    </source>
</evidence>
<dbReference type="SMART" id="SM00304">
    <property type="entry name" value="HAMP"/>
    <property type="match status" value="1"/>
</dbReference>
<protein>
    <recommendedName>
        <fullName evidence="3">histidine kinase</fullName>
        <ecNumber evidence="3">2.7.13.3</ecNumber>
    </recommendedName>
</protein>
<evidence type="ECO:0000256" key="11">
    <source>
        <dbReference type="ARBA" id="ARBA00023136"/>
    </source>
</evidence>
<dbReference type="InterPro" id="IPR036890">
    <property type="entry name" value="HATPase_C_sf"/>
</dbReference>
<dbReference type="SUPFAM" id="SSF55874">
    <property type="entry name" value="ATPase domain of HSP90 chaperone/DNA topoisomerase II/histidine kinase"/>
    <property type="match status" value="1"/>
</dbReference>
<comment type="subcellular location">
    <subcellularLocation>
        <location evidence="2">Cell membrane</location>
        <topology evidence="2">Multi-pass membrane protein</topology>
    </subcellularLocation>
</comment>
<dbReference type="PROSITE" id="PS50885">
    <property type="entry name" value="HAMP"/>
    <property type="match status" value="1"/>
</dbReference>
<name>A0ABQ4NA58_9BACL</name>
<evidence type="ECO:0000313" key="16">
    <source>
        <dbReference type="Proteomes" id="UP000680304"/>
    </source>
</evidence>